<keyword evidence="3" id="KW-1185">Reference proteome</keyword>
<dbReference type="EMBL" id="BPVZ01000030">
    <property type="protein sequence ID" value="GKV09367.1"/>
    <property type="molecule type" value="Genomic_DNA"/>
</dbReference>
<reference evidence="2 3" key="1">
    <citation type="journal article" date="2021" name="Commun. Biol.">
        <title>The genome of Shorea leprosula (Dipterocarpaceae) highlights the ecological relevance of drought in aseasonal tropical rainforests.</title>
        <authorList>
            <person name="Ng K.K.S."/>
            <person name="Kobayashi M.J."/>
            <person name="Fawcett J.A."/>
            <person name="Hatakeyama M."/>
            <person name="Paape T."/>
            <person name="Ng C.H."/>
            <person name="Ang C.C."/>
            <person name="Tnah L.H."/>
            <person name="Lee C.T."/>
            <person name="Nishiyama T."/>
            <person name="Sese J."/>
            <person name="O'Brien M.J."/>
            <person name="Copetti D."/>
            <person name="Mohd Noor M.I."/>
            <person name="Ong R.C."/>
            <person name="Putra M."/>
            <person name="Sireger I.Z."/>
            <person name="Indrioko S."/>
            <person name="Kosugi Y."/>
            <person name="Izuno A."/>
            <person name="Isagi Y."/>
            <person name="Lee S.L."/>
            <person name="Shimizu K.K."/>
        </authorList>
    </citation>
    <scope>NUCLEOTIDE SEQUENCE [LARGE SCALE GENOMIC DNA]</scope>
    <source>
        <strain evidence="2">214</strain>
    </source>
</reference>
<dbReference type="Proteomes" id="UP001054252">
    <property type="component" value="Unassembled WGS sequence"/>
</dbReference>
<comment type="caution">
    <text evidence="2">The sequence shown here is derived from an EMBL/GenBank/DDBJ whole genome shotgun (WGS) entry which is preliminary data.</text>
</comment>
<feature type="region of interest" description="Disordered" evidence="1">
    <location>
        <begin position="1"/>
        <end position="21"/>
    </location>
</feature>
<proteinExistence type="predicted"/>
<sequence>MRSSSFGSCSCKELGGTPDLESSLRLSCKAPRLVFGMNTLIPKSAIIRTTSYGTRVRARFKGTSSSLIELVTLQSSQGSEMLGAVPAVRDCAPRTIVRYMISNYLHVSIS</sequence>
<evidence type="ECO:0000256" key="1">
    <source>
        <dbReference type="SAM" id="MobiDB-lite"/>
    </source>
</evidence>
<organism evidence="2 3">
    <name type="scientific">Rubroshorea leprosula</name>
    <dbReference type="NCBI Taxonomy" id="152421"/>
    <lineage>
        <taxon>Eukaryota</taxon>
        <taxon>Viridiplantae</taxon>
        <taxon>Streptophyta</taxon>
        <taxon>Embryophyta</taxon>
        <taxon>Tracheophyta</taxon>
        <taxon>Spermatophyta</taxon>
        <taxon>Magnoliopsida</taxon>
        <taxon>eudicotyledons</taxon>
        <taxon>Gunneridae</taxon>
        <taxon>Pentapetalae</taxon>
        <taxon>rosids</taxon>
        <taxon>malvids</taxon>
        <taxon>Malvales</taxon>
        <taxon>Dipterocarpaceae</taxon>
        <taxon>Rubroshorea</taxon>
    </lineage>
</organism>
<protein>
    <submittedName>
        <fullName evidence="2">Uncharacterized protein</fullName>
    </submittedName>
</protein>
<accession>A0AAV5JDB1</accession>
<evidence type="ECO:0000313" key="2">
    <source>
        <dbReference type="EMBL" id="GKV09367.1"/>
    </source>
</evidence>
<gene>
    <name evidence="2" type="ORF">SLEP1_g20878</name>
</gene>
<evidence type="ECO:0000313" key="3">
    <source>
        <dbReference type="Proteomes" id="UP001054252"/>
    </source>
</evidence>
<dbReference type="AlphaFoldDB" id="A0AAV5JDB1"/>
<name>A0AAV5JDB1_9ROSI</name>